<accession>A0A8N4IBI5</accession>
<dbReference type="OrthoDB" id="2526284at2759"/>
<sequence length="299" mass="35696">MVRNVAKFLAERIVYHSTISIEQFFFYDNDSEDDLYSMVDRLALDGTVERHKSLVRLDAVHDSLVNSVHHFGLKIGFKTKWIGGSIARVYHYKYQAWEEFKVKFGRRVSAYMVDWTEMVNPRSKDRTPSLGFEPKGWATWFCEVNDMRLRDVNRRWFGVEGSNGDYRMSLVRLDAVHYLLVNSVHHFGLKIGFKMKWIEGSIARVYHYKYQAWEEFKVKFGRRVSAYMVDWTKMVNPRSKDRTPSLGFEPKGWATWFCEVNDMRLRDVNRRWFGVEGSNGDYRMVWEWDGNREGRKRMR</sequence>
<dbReference type="PANTHER" id="PTHR21461">
    <property type="entry name" value="GLYCOSYLTRANSFERASE FAMILY 92 PROTEIN"/>
    <property type="match status" value="1"/>
</dbReference>
<evidence type="ECO:0000313" key="10">
    <source>
        <dbReference type="RefSeq" id="XP_029123312.1"/>
    </source>
</evidence>
<organism evidence="9 10">
    <name type="scientific">Elaeis guineensis var. tenera</name>
    <name type="common">Oil palm</name>
    <dbReference type="NCBI Taxonomy" id="51953"/>
    <lineage>
        <taxon>Eukaryota</taxon>
        <taxon>Viridiplantae</taxon>
        <taxon>Streptophyta</taxon>
        <taxon>Embryophyta</taxon>
        <taxon>Tracheophyta</taxon>
        <taxon>Spermatophyta</taxon>
        <taxon>Magnoliopsida</taxon>
        <taxon>Liliopsida</taxon>
        <taxon>Arecaceae</taxon>
        <taxon>Arecoideae</taxon>
        <taxon>Cocoseae</taxon>
        <taxon>Elaeidinae</taxon>
        <taxon>Elaeis</taxon>
    </lineage>
</organism>
<gene>
    <name evidence="10" type="primary">LOC105055338</name>
</gene>
<dbReference type="Pfam" id="PF01697">
    <property type="entry name" value="Glyco_transf_92"/>
    <property type="match status" value="1"/>
</dbReference>
<keyword evidence="6" id="KW-1133">Transmembrane helix</keyword>
<dbReference type="RefSeq" id="XP_029123312.1">
    <property type="nucleotide sequence ID" value="XM_029267479.1"/>
</dbReference>
<evidence type="ECO:0000256" key="8">
    <source>
        <dbReference type="RuleBase" id="RU366017"/>
    </source>
</evidence>
<evidence type="ECO:0000256" key="2">
    <source>
        <dbReference type="ARBA" id="ARBA00007647"/>
    </source>
</evidence>
<evidence type="ECO:0000256" key="7">
    <source>
        <dbReference type="ARBA" id="ARBA00023136"/>
    </source>
</evidence>
<dbReference type="PANTHER" id="PTHR21461:SF69">
    <property type="entry name" value="GLYCOSYLTRANSFERASE FAMILY 92 PROTEIN"/>
    <property type="match status" value="1"/>
</dbReference>
<dbReference type="EC" id="2.4.1.-" evidence="8"/>
<keyword evidence="3 8" id="KW-0328">Glycosyltransferase</keyword>
<evidence type="ECO:0000313" key="9">
    <source>
        <dbReference type="Proteomes" id="UP000504607"/>
    </source>
</evidence>
<keyword evidence="5" id="KW-0812">Transmembrane</keyword>
<dbReference type="InterPro" id="IPR008166">
    <property type="entry name" value="Glyco_transf_92"/>
</dbReference>
<dbReference type="AlphaFoldDB" id="A0A8N4IBI5"/>
<protein>
    <recommendedName>
        <fullName evidence="8">Glycosyltransferase family 92 protein</fullName>
        <ecNumber evidence="8">2.4.1.-</ecNumber>
    </recommendedName>
</protein>
<keyword evidence="7" id="KW-0472">Membrane</keyword>
<dbReference type="GO" id="GO:0016020">
    <property type="term" value="C:membrane"/>
    <property type="evidence" value="ECO:0007669"/>
    <property type="project" value="UniProtKB-SubCell"/>
</dbReference>
<reference evidence="10" key="1">
    <citation type="submission" date="2025-08" db="UniProtKB">
        <authorList>
            <consortium name="RefSeq"/>
        </authorList>
    </citation>
    <scope>IDENTIFICATION</scope>
</reference>
<keyword evidence="4 8" id="KW-0808">Transferase</keyword>
<dbReference type="GO" id="GO:0016757">
    <property type="term" value="F:glycosyltransferase activity"/>
    <property type="evidence" value="ECO:0007669"/>
    <property type="project" value="UniProtKB-UniRule"/>
</dbReference>
<keyword evidence="9" id="KW-1185">Reference proteome</keyword>
<dbReference type="GO" id="GO:0005737">
    <property type="term" value="C:cytoplasm"/>
    <property type="evidence" value="ECO:0007669"/>
    <property type="project" value="TreeGrafter"/>
</dbReference>
<comment type="similarity">
    <text evidence="2 8">Belongs to the glycosyltransferase 92 family.</text>
</comment>
<evidence type="ECO:0000256" key="1">
    <source>
        <dbReference type="ARBA" id="ARBA00004167"/>
    </source>
</evidence>
<evidence type="ECO:0000256" key="6">
    <source>
        <dbReference type="ARBA" id="ARBA00022989"/>
    </source>
</evidence>
<dbReference type="Proteomes" id="UP000504607">
    <property type="component" value="Chromosome 12"/>
</dbReference>
<evidence type="ECO:0000256" key="5">
    <source>
        <dbReference type="ARBA" id="ARBA00022692"/>
    </source>
</evidence>
<evidence type="ECO:0000256" key="4">
    <source>
        <dbReference type="ARBA" id="ARBA00022679"/>
    </source>
</evidence>
<evidence type="ECO:0000256" key="3">
    <source>
        <dbReference type="ARBA" id="ARBA00022676"/>
    </source>
</evidence>
<comment type="subcellular location">
    <subcellularLocation>
        <location evidence="1">Membrane</location>
        <topology evidence="1">Single-pass membrane protein</topology>
    </subcellularLocation>
</comment>
<name>A0A8N4IBI5_ELAGV</name>
<proteinExistence type="inferred from homology"/>